<reference evidence="1" key="1">
    <citation type="submission" date="2020-03" db="EMBL/GenBank/DDBJ databases">
        <title>The deep terrestrial virosphere.</title>
        <authorList>
            <person name="Holmfeldt K."/>
            <person name="Nilsson E."/>
            <person name="Simone D."/>
            <person name="Lopez-Fernandez M."/>
            <person name="Wu X."/>
            <person name="de Brujin I."/>
            <person name="Lundin D."/>
            <person name="Andersson A."/>
            <person name="Bertilsson S."/>
            <person name="Dopson M."/>
        </authorList>
    </citation>
    <scope>NUCLEOTIDE SEQUENCE</scope>
    <source>
        <strain evidence="1">TM448A01271</strain>
        <strain evidence="2">TM448B01062</strain>
    </source>
</reference>
<dbReference type="Gene3D" id="3.40.50.150">
    <property type="entry name" value="Vaccinia Virus protein VP39"/>
    <property type="match status" value="1"/>
</dbReference>
<evidence type="ECO:0000313" key="1">
    <source>
        <dbReference type="EMBL" id="QJA49226.1"/>
    </source>
</evidence>
<proteinExistence type="predicted"/>
<dbReference type="SUPFAM" id="SSF53335">
    <property type="entry name" value="S-adenosyl-L-methionine-dependent methyltransferases"/>
    <property type="match status" value="1"/>
</dbReference>
<organism evidence="1">
    <name type="scientific">viral metagenome</name>
    <dbReference type="NCBI Taxonomy" id="1070528"/>
    <lineage>
        <taxon>unclassified sequences</taxon>
        <taxon>metagenomes</taxon>
        <taxon>organismal metagenomes</taxon>
    </lineage>
</organism>
<evidence type="ECO:0008006" key="3">
    <source>
        <dbReference type="Google" id="ProtNLM"/>
    </source>
</evidence>
<name>A0A6H1ZMS3_9ZZZZ</name>
<dbReference type="AlphaFoldDB" id="A0A6H1ZMS3"/>
<dbReference type="InterPro" id="IPR029063">
    <property type="entry name" value="SAM-dependent_MTases_sf"/>
</dbReference>
<gene>
    <name evidence="1" type="ORF">TM448A01271_0014</name>
    <name evidence="2" type="ORF">TM448B01062_0009</name>
</gene>
<sequence>MNETYTKTKENFEKMIIKYPDGTETKFSERYGDLFLLNPQVFLGFPIGQTLTFSFVINKFLTEHPEITKIIELGTWHGATSIIFGLSMLKRNGKVITYDLVPPSDKWFNTIKGLPIIFKQKDIFKEKTKIEIANAIKGETVLIFCDAGMAYTLKSKELREYCFIAKPGDYVLSHDWGTEVKLEHLLEKNYEGTEYPEGVNNIFDFMESHRQEFFDDYNSLILSLKKKQTNNKFIL</sequence>
<protein>
    <recommendedName>
        <fullName evidence="3">Cephalosporin hydroxylase</fullName>
    </recommendedName>
</protein>
<evidence type="ECO:0000313" key="2">
    <source>
        <dbReference type="EMBL" id="QJH97664.1"/>
    </source>
</evidence>
<dbReference type="EMBL" id="MT144125">
    <property type="protein sequence ID" value="QJA49226.1"/>
    <property type="molecule type" value="Genomic_DNA"/>
</dbReference>
<accession>A0A6H1ZMS3</accession>
<dbReference type="EMBL" id="MT144696">
    <property type="protein sequence ID" value="QJH97664.1"/>
    <property type="molecule type" value="Genomic_DNA"/>
</dbReference>